<evidence type="ECO:0000256" key="20">
    <source>
        <dbReference type="ARBA" id="ARBA00049161"/>
    </source>
</evidence>
<dbReference type="InterPro" id="IPR036565">
    <property type="entry name" value="Mur-like_cat_sf"/>
</dbReference>
<dbReference type="PANTHER" id="PTHR11136:SF0">
    <property type="entry name" value="DIHYDROFOLATE SYNTHETASE-RELATED"/>
    <property type="match status" value="1"/>
</dbReference>
<comment type="pathway">
    <text evidence="3">Cofactor biosynthesis; tetrahydrofolylpolyglutamate biosynthesis.</text>
</comment>
<dbReference type="NCBIfam" id="NF008101">
    <property type="entry name" value="PRK10846.1"/>
    <property type="match status" value="1"/>
</dbReference>
<evidence type="ECO:0000256" key="8">
    <source>
        <dbReference type="ARBA" id="ARBA00022598"/>
    </source>
</evidence>
<dbReference type="InterPro" id="IPR001645">
    <property type="entry name" value="Folylpolyglutamate_synth"/>
</dbReference>
<comment type="similarity">
    <text evidence="4">Belongs to the folylpolyglutamate synthase family.</text>
</comment>
<evidence type="ECO:0000256" key="11">
    <source>
        <dbReference type="ARBA" id="ARBA00022840"/>
    </source>
</evidence>
<dbReference type="PROSITE" id="PS01012">
    <property type="entry name" value="FOLYLPOLYGLU_SYNT_2"/>
    <property type="match status" value="1"/>
</dbReference>
<evidence type="ECO:0000259" key="22">
    <source>
        <dbReference type="Pfam" id="PF08245"/>
    </source>
</evidence>
<comment type="function">
    <text evidence="1">Functions in two distinct reactions of the de novo folate biosynthetic pathway. Catalyzes the addition of a glutamate residue to dihydropteroate (7,8-dihydropteroate or H2Pte) to form dihydrofolate (7,8-dihydrofolate monoglutamate or H2Pte-Glu). Also catalyzes successive additions of L-glutamate to tetrahydrofolate or 10-formyltetrahydrofolate or 5,10-methylenetetrahydrofolate, leading to folylpolyglutamate derivatives.</text>
</comment>
<dbReference type="InterPro" id="IPR004101">
    <property type="entry name" value="Mur_ligase_C"/>
</dbReference>
<comment type="catalytic activity">
    <reaction evidence="18">
        <text>10-formyltetrahydrofolyl-(gamma-L-Glu)(n) + L-glutamate + ATP = 10-formyltetrahydrofolyl-(gamma-L-Glu)(n+1) + ADP + phosphate + H(+)</text>
        <dbReference type="Rhea" id="RHEA:51904"/>
        <dbReference type="Rhea" id="RHEA-COMP:13088"/>
        <dbReference type="Rhea" id="RHEA-COMP:14300"/>
        <dbReference type="ChEBI" id="CHEBI:15378"/>
        <dbReference type="ChEBI" id="CHEBI:29985"/>
        <dbReference type="ChEBI" id="CHEBI:30616"/>
        <dbReference type="ChEBI" id="CHEBI:43474"/>
        <dbReference type="ChEBI" id="CHEBI:134413"/>
        <dbReference type="ChEBI" id="CHEBI:456216"/>
        <dbReference type="EC" id="6.3.2.17"/>
    </reaction>
</comment>
<dbReference type="NCBIfam" id="TIGR01499">
    <property type="entry name" value="folC"/>
    <property type="match status" value="1"/>
</dbReference>
<dbReference type="Pfam" id="PF08245">
    <property type="entry name" value="Mur_ligase_M"/>
    <property type="match status" value="1"/>
</dbReference>
<evidence type="ECO:0000256" key="13">
    <source>
        <dbReference type="ARBA" id="ARBA00022909"/>
    </source>
</evidence>
<dbReference type="Pfam" id="PF02875">
    <property type="entry name" value="Mur_ligase_C"/>
    <property type="match status" value="1"/>
</dbReference>
<keyword evidence="13" id="KW-0289">Folate biosynthesis</keyword>
<evidence type="ECO:0000256" key="17">
    <source>
        <dbReference type="ARBA" id="ARBA00047493"/>
    </source>
</evidence>
<dbReference type="PANTHER" id="PTHR11136">
    <property type="entry name" value="FOLYLPOLYGLUTAMATE SYNTHASE-RELATED"/>
    <property type="match status" value="1"/>
</dbReference>
<dbReference type="SUPFAM" id="SSF53623">
    <property type="entry name" value="MurD-like peptide ligases, catalytic domain"/>
    <property type="match status" value="1"/>
</dbReference>
<dbReference type="Gene3D" id="3.40.1190.10">
    <property type="entry name" value="Mur-like, catalytic domain"/>
    <property type="match status" value="1"/>
</dbReference>
<evidence type="ECO:0000256" key="14">
    <source>
        <dbReference type="ARBA" id="ARBA00030048"/>
    </source>
</evidence>
<feature type="domain" description="Mur ligase central" evidence="22">
    <location>
        <begin position="73"/>
        <end position="217"/>
    </location>
</feature>
<evidence type="ECO:0000256" key="12">
    <source>
        <dbReference type="ARBA" id="ARBA00022842"/>
    </source>
</evidence>
<comment type="pathway">
    <text evidence="2">Cofactor biosynthesis; tetrahydrofolate biosynthesis; 7,8-dihydrofolate from 2-amino-4-hydroxy-6-hydroxymethyl-7,8-dihydropteridine diphosphate and 4-aminobenzoate: step 2/2.</text>
</comment>
<organism evidence="23 24">
    <name type="scientific">Acidovorax lacteus</name>
    <dbReference type="NCBI Taxonomy" id="1924988"/>
    <lineage>
        <taxon>Bacteria</taxon>
        <taxon>Pseudomonadati</taxon>
        <taxon>Pseudomonadota</taxon>
        <taxon>Betaproteobacteria</taxon>
        <taxon>Burkholderiales</taxon>
        <taxon>Comamonadaceae</taxon>
        <taxon>Acidovorax</taxon>
    </lineage>
</organism>
<dbReference type="PIRSF" id="PIRSF001563">
    <property type="entry name" value="Folylpolyglu_synth"/>
    <property type="match status" value="1"/>
</dbReference>
<evidence type="ECO:0000313" key="23">
    <source>
        <dbReference type="EMBL" id="GAA4422077.1"/>
    </source>
</evidence>
<sequence>MHLHSISVTSAKGFAGSATIRDEMHSKPVIHTLEGWLRYCEQLHPAGIAMGLDRVGRVARRLGLQFACPVITVAGTNGKGSTCAMLEAICLQAGYRTAVYASPHLVRFEERCRLHGEVVSSDDLLTHFDAVEHARTRNGDEVALTYFEFTTLAIMRLMAHSLPDVVILEVGLGGRLDATNIIDADCSVITSIDIDHAEFLGPDRESIGREKAGIMRTGRPVIVSDPVAPNSVVDHAREVGADLWLMGRDFNYSGDKQQWSWAGRGRRYAGLGYPGLRGANQLLNASGAIAALMALRQQLPVTAQAIRSGLAMVELPGRFQIVPGQPTLVLDVAHNPHSVAALMANLDAMGFYPATHAVFGAMADKDLGPMLTKMAPLVDHWYFTDLPTSRAESAQNLLHKWHAIEVVTGRRKGGTAAAYGSPTEALAAAVGAADTADRIAVFGSFYTVGGVLQEGVPRLQAKHLQA</sequence>
<evidence type="ECO:0000259" key="21">
    <source>
        <dbReference type="Pfam" id="PF02875"/>
    </source>
</evidence>
<gene>
    <name evidence="23" type="primary">folC</name>
    <name evidence="23" type="ORF">GCM10023090_12480</name>
</gene>
<evidence type="ECO:0000313" key="24">
    <source>
        <dbReference type="Proteomes" id="UP001501788"/>
    </source>
</evidence>
<evidence type="ECO:0000256" key="10">
    <source>
        <dbReference type="ARBA" id="ARBA00022741"/>
    </source>
</evidence>
<keyword evidence="8" id="KW-0436">Ligase</keyword>
<keyword evidence="11" id="KW-0067">ATP-binding</keyword>
<dbReference type="Gene3D" id="3.90.190.20">
    <property type="entry name" value="Mur ligase, C-terminal domain"/>
    <property type="match status" value="1"/>
</dbReference>
<dbReference type="EC" id="6.3.2.17" evidence="6"/>
<comment type="catalytic activity">
    <reaction evidence="17">
        <text>(6S)-5,6,7,8-tetrahydrofolyl-(gamma-L-Glu)(n) + L-glutamate + ATP = (6S)-5,6,7,8-tetrahydrofolyl-(gamma-L-Glu)(n+1) + ADP + phosphate + H(+)</text>
        <dbReference type="Rhea" id="RHEA:10580"/>
        <dbReference type="Rhea" id="RHEA-COMP:14738"/>
        <dbReference type="Rhea" id="RHEA-COMP:14740"/>
        <dbReference type="ChEBI" id="CHEBI:15378"/>
        <dbReference type="ChEBI" id="CHEBI:29985"/>
        <dbReference type="ChEBI" id="CHEBI:30616"/>
        <dbReference type="ChEBI" id="CHEBI:43474"/>
        <dbReference type="ChEBI" id="CHEBI:141005"/>
        <dbReference type="ChEBI" id="CHEBI:456216"/>
        <dbReference type="EC" id="6.3.2.17"/>
    </reaction>
</comment>
<dbReference type="InterPro" id="IPR013221">
    <property type="entry name" value="Mur_ligase_cen"/>
</dbReference>
<evidence type="ECO:0000256" key="7">
    <source>
        <dbReference type="ARBA" id="ARBA00019357"/>
    </source>
</evidence>
<evidence type="ECO:0000256" key="1">
    <source>
        <dbReference type="ARBA" id="ARBA00002714"/>
    </source>
</evidence>
<keyword evidence="24" id="KW-1185">Reference proteome</keyword>
<protein>
    <recommendedName>
        <fullName evidence="7">Dihydrofolate synthase/folylpolyglutamate synthase</fullName>
        <ecNumber evidence="5">6.3.2.12</ecNumber>
        <ecNumber evidence="6">6.3.2.17</ecNumber>
    </recommendedName>
    <alternativeName>
        <fullName evidence="16">Folylpoly-gamma-glutamate synthetase-dihydrofolate synthetase</fullName>
    </alternativeName>
    <alternativeName>
        <fullName evidence="14">Folylpolyglutamate synthetase</fullName>
    </alternativeName>
    <alternativeName>
        <fullName evidence="15">Tetrahydrofolylpolyglutamate synthase</fullName>
    </alternativeName>
</protein>
<comment type="caution">
    <text evidence="23">The sequence shown here is derived from an EMBL/GenBank/DDBJ whole genome shotgun (WGS) entry which is preliminary data.</text>
</comment>
<evidence type="ECO:0000256" key="6">
    <source>
        <dbReference type="ARBA" id="ARBA00013025"/>
    </source>
</evidence>
<dbReference type="EC" id="6.3.2.12" evidence="5"/>
<keyword evidence="10" id="KW-0547">Nucleotide-binding</keyword>
<proteinExistence type="inferred from homology"/>
<evidence type="ECO:0000256" key="19">
    <source>
        <dbReference type="ARBA" id="ARBA00049035"/>
    </source>
</evidence>
<evidence type="ECO:0000256" key="9">
    <source>
        <dbReference type="ARBA" id="ARBA00022723"/>
    </source>
</evidence>
<dbReference type="EMBL" id="BAABEX010000007">
    <property type="protein sequence ID" value="GAA4422077.1"/>
    <property type="molecule type" value="Genomic_DNA"/>
</dbReference>
<keyword evidence="9" id="KW-0479">Metal-binding</keyword>
<dbReference type="InterPro" id="IPR018109">
    <property type="entry name" value="Folylpolyglutamate_synth_CS"/>
</dbReference>
<reference evidence="24" key="1">
    <citation type="journal article" date="2019" name="Int. J. Syst. Evol. Microbiol.">
        <title>The Global Catalogue of Microorganisms (GCM) 10K type strain sequencing project: providing services to taxonomists for standard genome sequencing and annotation.</title>
        <authorList>
            <consortium name="The Broad Institute Genomics Platform"/>
            <consortium name="The Broad Institute Genome Sequencing Center for Infectious Disease"/>
            <person name="Wu L."/>
            <person name="Ma J."/>
        </authorList>
    </citation>
    <scope>NUCLEOTIDE SEQUENCE [LARGE SCALE GENOMIC DNA]</scope>
    <source>
        <strain evidence="24">JCM 31890</strain>
    </source>
</reference>
<dbReference type="Proteomes" id="UP001501788">
    <property type="component" value="Unassembled WGS sequence"/>
</dbReference>
<dbReference type="InterPro" id="IPR036615">
    <property type="entry name" value="Mur_ligase_C_dom_sf"/>
</dbReference>
<evidence type="ECO:0000256" key="3">
    <source>
        <dbReference type="ARBA" id="ARBA00005150"/>
    </source>
</evidence>
<evidence type="ECO:0000256" key="16">
    <source>
        <dbReference type="ARBA" id="ARBA00032510"/>
    </source>
</evidence>
<comment type="catalytic activity">
    <reaction evidence="19">
        <text>(6R)-5,10-methylenetetrahydrofolyl-(gamma-L-Glu)(n) + L-glutamate + ATP = (6R)-5,10-methylenetetrahydrofolyl-(gamma-L-Glu)(n+1) + ADP + phosphate + H(+)</text>
        <dbReference type="Rhea" id="RHEA:51912"/>
        <dbReference type="Rhea" id="RHEA-COMP:13257"/>
        <dbReference type="Rhea" id="RHEA-COMP:13258"/>
        <dbReference type="ChEBI" id="CHEBI:15378"/>
        <dbReference type="ChEBI" id="CHEBI:29985"/>
        <dbReference type="ChEBI" id="CHEBI:30616"/>
        <dbReference type="ChEBI" id="CHEBI:43474"/>
        <dbReference type="ChEBI" id="CHEBI:136572"/>
        <dbReference type="ChEBI" id="CHEBI:456216"/>
        <dbReference type="EC" id="6.3.2.17"/>
    </reaction>
</comment>
<keyword evidence="12" id="KW-0460">Magnesium</keyword>
<evidence type="ECO:0000256" key="15">
    <source>
        <dbReference type="ARBA" id="ARBA00030592"/>
    </source>
</evidence>
<dbReference type="SUPFAM" id="SSF53244">
    <property type="entry name" value="MurD-like peptide ligases, peptide-binding domain"/>
    <property type="match status" value="1"/>
</dbReference>
<accession>A0ABP8L5M0</accession>
<evidence type="ECO:0000256" key="5">
    <source>
        <dbReference type="ARBA" id="ARBA00013023"/>
    </source>
</evidence>
<name>A0ABP8L5M0_9BURK</name>
<evidence type="ECO:0000256" key="4">
    <source>
        <dbReference type="ARBA" id="ARBA00008276"/>
    </source>
</evidence>
<feature type="domain" description="Mur ligase C-terminal" evidence="21">
    <location>
        <begin position="317"/>
        <end position="445"/>
    </location>
</feature>
<evidence type="ECO:0000256" key="2">
    <source>
        <dbReference type="ARBA" id="ARBA00004799"/>
    </source>
</evidence>
<comment type="catalytic activity">
    <reaction evidence="20">
        <text>7,8-dihydropteroate + L-glutamate + ATP = 7,8-dihydrofolate + ADP + phosphate + H(+)</text>
        <dbReference type="Rhea" id="RHEA:23584"/>
        <dbReference type="ChEBI" id="CHEBI:15378"/>
        <dbReference type="ChEBI" id="CHEBI:17839"/>
        <dbReference type="ChEBI" id="CHEBI:29985"/>
        <dbReference type="ChEBI" id="CHEBI:30616"/>
        <dbReference type="ChEBI" id="CHEBI:43474"/>
        <dbReference type="ChEBI" id="CHEBI:57451"/>
        <dbReference type="ChEBI" id="CHEBI:456216"/>
        <dbReference type="EC" id="6.3.2.12"/>
    </reaction>
</comment>
<evidence type="ECO:0000256" key="18">
    <source>
        <dbReference type="ARBA" id="ARBA00047808"/>
    </source>
</evidence>